<accession>K0RTT1</accession>
<dbReference type="AlphaFoldDB" id="K0RTT1"/>
<dbReference type="EMBL" id="AGNL01031420">
    <property type="protein sequence ID" value="EJK56430.1"/>
    <property type="molecule type" value="Genomic_DNA"/>
</dbReference>
<organism evidence="1 2">
    <name type="scientific">Thalassiosira oceanica</name>
    <name type="common">Marine diatom</name>
    <dbReference type="NCBI Taxonomy" id="159749"/>
    <lineage>
        <taxon>Eukaryota</taxon>
        <taxon>Sar</taxon>
        <taxon>Stramenopiles</taxon>
        <taxon>Ochrophyta</taxon>
        <taxon>Bacillariophyta</taxon>
        <taxon>Coscinodiscophyceae</taxon>
        <taxon>Thalassiosirophycidae</taxon>
        <taxon>Thalassiosirales</taxon>
        <taxon>Thalassiosiraceae</taxon>
        <taxon>Thalassiosira</taxon>
    </lineage>
</organism>
<protein>
    <submittedName>
        <fullName evidence="1">Uncharacterized protein</fullName>
    </submittedName>
</protein>
<comment type="caution">
    <text evidence="1">The sequence shown here is derived from an EMBL/GenBank/DDBJ whole genome shotgun (WGS) entry which is preliminary data.</text>
</comment>
<name>K0RTT1_THAOC</name>
<evidence type="ECO:0000313" key="2">
    <source>
        <dbReference type="Proteomes" id="UP000266841"/>
    </source>
</evidence>
<reference evidence="1 2" key="1">
    <citation type="journal article" date="2012" name="Genome Biol.">
        <title>Genome and low-iron response of an oceanic diatom adapted to chronic iron limitation.</title>
        <authorList>
            <person name="Lommer M."/>
            <person name="Specht M."/>
            <person name="Roy A.S."/>
            <person name="Kraemer L."/>
            <person name="Andreson R."/>
            <person name="Gutowska M.A."/>
            <person name="Wolf J."/>
            <person name="Bergner S.V."/>
            <person name="Schilhabel M.B."/>
            <person name="Klostermeier U.C."/>
            <person name="Beiko R.G."/>
            <person name="Rosenstiel P."/>
            <person name="Hippler M."/>
            <person name="Laroche J."/>
        </authorList>
    </citation>
    <scope>NUCLEOTIDE SEQUENCE [LARGE SCALE GENOMIC DNA]</scope>
    <source>
        <strain evidence="1 2">CCMP1005</strain>
    </source>
</reference>
<gene>
    <name evidence="1" type="ORF">THAOC_23680</name>
</gene>
<dbReference type="Proteomes" id="UP000266841">
    <property type="component" value="Unassembled WGS sequence"/>
</dbReference>
<proteinExistence type="predicted"/>
<sequence>AVPKLLIVSVTTAFFPVNVWRKRFPSSKPRLSSRGVFLVVAPWLKANNDGLVSQLLQFANASAADYFLARISFERYSSYIDTRRSLIDDLDGEVAALAEGWIVLFRKQDCRQTCKLDNLLVANTTFHSSSAQRRTGHHSRHRSDFVLFNVSDATFMKPLPLHFSEKRSL</sequence>
<evidence type="ECO:0000313" key="1">
    <source>
        <dbReference type="EMBL" id="EJK56430.1"/>
    </source>
</evidence>
<keyword evidence="2" id="KW-1185">Reference proteome</keyword>
<feature type="non-terminal residue" evidence="1">
    <location>
        <position position="1"/>
    </location>
</feature>